<organism evidence="1">
    <name type="scientific">Brachypodium distachyon</name>
    <name type="common">Purple false brome</name>
    <name type="synonym">Trachynia distachya</name>
    <dbReference type="NCBI Taxonomy" id="15368"/>
    <lineage>
        <taxon>Eukaryota</taxon>
        <taxon>Viridiplantae</taxon>
        <taxon>Streptophyta</taxon>
        <taxon>Embryophyta</taxon>
        <taxon>Tracheophyta</taxon>
        <taxon>Spermatophyta</taxon>
        <taxon>Magnoliopsida</taxon>
        <taxon>Liliopsida</taxon>
        <taxon>Poales</taxon>
        <taxon>Poaceae</taxon>
        <taxon>BOP clade</taxon>
        <taxon>Pooideae</taxon>
        <taxon>Stipodae</taxon>
        <taxon>Brachypodieae</taxon>
        <taxon>Brachypodium</taxon>
    </lineage>
</organism>
<proteinExistence type="predicted"/>
<dbReference type="PANTHER" id="PTHR32133:SF266">
    <property type="entry name" value="F-BOX DOMAIN-CONTAINING PROTEIN"/>
    <property type="match status" value="1"/>
</dbReference>
<evidence type="ECO:0008006" key="4">
    <source>
        <dbReference type="Google" id="ProtNLM"/>
    </source>
</evidence>
<sequence>RSGPAASLESNRLFNGNSLPDDDDILREILLRLAPQPSSLPRPSAVRKRWRWHVTDAKFLQRFRTRRGKPPLLGVFRAPHLNNVFTPVLDPPDRVPPENLSLGSLSLIWVDRAYPQSRGLPLLDDFSNASCQIIQAEDGDVGLVTLSYPSFQMWQRKVNRHGVATWLLRKTVDVRNLPGLPHQMLERDRGFKTVRGYVEDTDIIFICVDSNVYMVQLKSMQLKRLHEIDNTIDYYYPFASFYTPGIASAGGSDGSEMLDHA</sequence>
<dbReference type="SUPFAM" id="SSF81383">
    <property type="entry name" value="F-box domain"/>
    <property type="match status" value="1"/>
</dbReference>
<dbReference type="AlphaFoldDB" id="A0A2K2D6C6"/>
<reference evidence="1" key="2">
    <citation type="submission" date="2017-06" db="EMBL/GenBank/DDBJ databases">
        <title>WGS assembly of Brachypodium distachyon.</title>
        <authorList>
            <consortium name="The International Brachypodium Initiative"/>
            <person name="Lucas S."/>
            <person name="Harmon-Smith M."/>
            <person name="Lail K."/>
            <person name="Tice H."/>
            <person name="Grimwood J."/>
            <person name="Bruce D."/>
            <person name="Barry K."/>
            <person name="Shu S."/>
            <person name="Lindquist E."/>
            <person name="Wang M."/>
            <person name="Pitluck S."/>
            <person name="Vogel J.P."/>
            <person name="Garvin D.F."/>
            <person name="Mockler T.C."/>
            <person name="Schmutz J."/>
            <person name="Rokhsar D."/>
            <person name="Bevan M.W."/>
        </authorList>
    </citation>
    <scope>NUCLEOTIDE SEQUENCE</scope>
    <source>
        <strain evidence="1">Bd21</strain>
    </source>
</reference>
<accession>A0A2K2D6C6</accession>
<keyword evidence="3" id="KW-1185">Reference proteome</keyword>
<reference evidence="1 2" key="1">
    <citation type="journal article" date="2010" name="Nature">
        <title>Genome sequencing and analysis of the model grass Brachypodium distachyon.</title>
        <authorList>
            <consortium name="International Brachypodium Initiative"/>
        </authorList>
    </citation>
    <scope>NUCLEOTIDE SEQUENCE [LARGE SCALE GENOMIC DNA]</scope>
    <source>
        <strain evidence="1 2">Bd21</strain>
    </source>
</reference>
<evidence type="ECO:0000313" key="1">
    <source>
        <dbReference type="EMBL" id="PNT69835.1"/>
    </source>
</evidence>
<name>A0A2K2D6C6_BRADI</name>
<dbReference type="EMBL" id="CM000881">
    <property type="protein sequence ID" value="PNT69835.1"/>
    <property type="molecule type" value="Genomic_DNA"/>
</dbReference>
<protein>
    <recommendedName>
        <fullName evidence="4">F-box domain-containing protein</fullName>
    </recommendedName>
</protein>
<evidence type="ECO:0000313" key="2">
    <source>
        <dbReference type="EnsemblPlants" id="PNT69835"/>
    </source>
</evidence>
<dbReference type="InParanoid" id="A0A2K2D6C6"/>
<gene>
    <name evidence="1" type="ORF">BRADI_2g01203v3</name>
</gene>
<dbReference type="InterPro" id="IPR036047">
    <property type="entry name" value="F-box-like_dom_sf"/>
</dbReference>
<dbReference type="PANTHER" id="PTHR32133">
    <property type="entry name" value="OS07G0120400 PROTEIN"/>
    <property type="match status" value="1"/>
</dbReference>
<dbReference type="STRING" id="15368.A0A2K2D6C6"/>
<dbReference type="OrthoDB" id="688464at2759"/>
<reference evidence="2" key="3">
    <citation type="submission" date="2018-08" db="UniProtKB">
        <authorList>
            <consortium name="EnsemblPlants"/>
        </authorList>
    </citation>
    <scope>IDENTIFICATION</scope>
    <source>
        <strain evidence="2">cv. Bd21</strain>
    </source>
</reference>
<dbReference type="EnsemblPlants" id="PNT69835">
    <property type="protein sequence ID" value="PNT69835"/>
    <property type="gene ID" value="BRADI_2g01203v3"/>
</dbReference>
<dbReference type="Proteomes" id="UP000008810">
    <property type="component" value="Chromosome 2"/>
</dbReference>
<feature type="non-terminal residue" evidence="1">
    <location>
        <position position="1"/>
    </location>
</feature>
<dbReference type="Gramene" id="PNT69835">
    <property type="protein sequence ID" value="PNT69835"/>
    <property type="gene ID" value="BRADI_2g01203v3"/>
</dbReference>
<evidence type="ECO:0000313" key="3">
    <source>
        <dbReference type="Proteomes" id="UP000008810"/>
    </source>
</evidence>